<dbReference type="STRING" id="394264.SAMN04488040_2135"/>
<dbReference type="InterPro" id="IPR050834">
    <property type="entry name" value="Glycosyltransf_2"/>
</dbReference>
<evidence type="ECO:0000256" key="2">
    <source>
        <dbReference type="ARBA" id="ARBA00022676"/>
    </source>
</evidence>
<protein>
    <submittedName>
        <fullName evidence="5">Glycosyl transferase family 2</fullName>
    </submittedName>
</protein>
<proteinExistence type="inferred from homology"/>
<dbReference type="EMBL" id="FPAJ01000003">
    <property type="protein sequence ID" value="SFS85941.1"/>
    <property type="molecule type" value="Genomic_DNA"/>
</dbReference>
<dbReference type="InterPro" id="IPR001173">
    <property type="entry name" value="Glyco_trans_2-like"/>
</dbReference>
<dbReference type="OrthoDB" id="9802649at2"/>
<gene>
    <name evidence="5" type="ORF">SAMN04488040_2135</name>
</gene>
<dbReference type="SUPFAM" id="SSF53448">
    <property type="entry name" value="Nucleotide-diphospho-sugar transferases"/>
    <property type="match status" value="1"/>
</dbReference>
<keyword evidence="6" id="KW-1185">Reference proteome</keyword>
<keyword evidence="3 5" id="KW-0808">Transferase</keyword>
<evidence type="ECO:0000256" key="1">
    <source>
        <dbReference type="ARBA" id="ARBA00006739"/>
    </source>
</evidence>
<dbReference type="Proteomes" id="UP000199239">
    <property type="component" value="Unassembled WGS sequence"/>
</dbReference>
<dbReference type="RefSeq" id="WP_093916342.1">
    <property type="nucleotide sequence ID" value="NZ_FPAJ01000003.1"/>
</dbReference>
<keyword evidence="2" id="KW-0328">Glycosyltransferase</keyword>
<dbReference type="InterPro" id="IPR029044">
    <property type="entry name" value="Nucleotide-diphossugar_trans"/>
</dbReference>
<dbReference type="PANTHER" id="PTHR43685">
    <property type="entry name" value="GLYCOSYLTRANSFERASE"/>
    <property type="match status" value="1"/>
</dbReference>
<accession>A0A1I6T9P7</accession>
<dbReference type="Gene3D" id="3.90.550.10">
    <property type="entry name" value="Spore Coat Polysaccharide Biosynthesis Protein SpsA, Chain A"/>
    <property type="match status" value="1"/>
</dbReference>
<evidence type="ECO:0000256" key="3">
    <source>
        <dbReference type="ARBA" id="ARBA00022679"/>
    </source>
</evidence>
<evidence type="ECO:0000313" key="5">
    <source>
        <dbReference type="EMBL" id="SFS85941.1"/>
    </source>
</evidence>
<dbReference type="GO" id="GO:0016757">
    <property type="term" value="F:glycosyltransferase activity"/>
    <property type="evidence" value="ECO:0007669"/>
    <property type="project" value="UniProtKB-KW"/>
</dbReference>
<evidence type="ECO:0000313" key="6">
    <source>
        <dbReference type="Proteomes" id="UP000199239"/>
    </source>
</evidence>
<dbReference type="PANTHER" id="PTHR43685:SF5">
    <property type="entry name" value="GLYCOSYLTRANSFERASE EPSE-RELATED"/>
    <property type="match status" value="1"/>
</dbReference>
<feature type="domain" description="Glycosyltransferase 2-like" evidence="4">
    <location>
        <begin position="8"/>
        <end position="136"/>
    </location>
</feature>
<evidence type="ECO:0000259" key="4">
    <source>
        <dbReference type="Pfam" id="PF00535"/>
    </source>
</evidence>
<dbReference type="AlphaFoldDB" id="A0A1I6T9P7"/>
<sequence>MESPHIHILLCTKNGGPYIQAQLESILAQTHQDWTLWISDDRSDDDTLVHVGGFAADHPDRDIQLVTGPGQGCARNFMSLLSRPELTRAWVAFADQDDVWMPDKLARAVNMIWRGTGAQIYACRSIFTDAALNPIGISPDYQRPFGFGNALVQNILRGNTIVMPPDVTELLTSTLPLVLNEGVPFHDWWVYQTVTGAGFDVIHDARPGLLYRQHDNNLLGSNRSHAGQRAAIVLRRVFAEWVDRNVRALSDLSPILTRQNRRVLFDFIDWRAQPASDGRVVPKSIGVYRQSLGGDLALRALARLGKL</sequence>
<comment type="similarity">
    <text evidence="1">Belongs to the glycosyltransferase 2 family.</text>
</comment>
<name>A0A1I6T9P7_9RHOB</name>
<dbReference type="Pfam" id="PF00535">
    <property type="entry name" value="Glycos_transf_2"/>
    <property type="match status" value="1"/>
</dbReference>
<reference evidence="6" key="1">
    <citation type="submission" date="2016-10" db="EMBL/GenBank/DDBJ databases">
        <authorList>
            <person name="Varghese N."/>
            <person name="Submissions S."/>
        </authorList>
    </citation>
    <scope>NUCLEOTIDE SEQUENCE [LARGE SCALE GENOMIC DNA]</scope>
    <source>
        <strain evidence="6">DSM 23422</strain>
    </source>
</reference>
<organism evidence="5 6">
    <name type="scientific">Sulfitobacter marinus</name>
    <dbReference type="NCBI Taxonomy" id="394264"/>
    <lineage>
        <taxon>Bacteria</taxon>
        <taxon>Pseudomonadati</taxon>
        <taxon>Pseudomonadota</taxon>
        <taxon>Alphaproteobacteria</taxon>
        <taxon>Rhodobacterales</taxon>
        <taxon>Roseobacteraceae</taxon>
        <taxon>Sulfitobacter</taxon>
    </lineage>
</organism>